<dbReference type="CDD" id="cd03506">
    <property type="entry name" value="Delta6-FADS-like"/>
    <property type="match status" value="1"/>
</dbReference>
<evidence type="ECO:0000256" key="11">
    <source>
        <dbReference type="SAM" id="Phobius"/>
    </source>
</evidence>
<name>A0AAV4B9T0_9GAST</name>
<evidence type="ECO:0000313" key="13">
    <source>
        <dbReference type="EMBL" id="GFO15942.1"/>
    </source>
</evidence>
<dbReference type="Pfam" id="PF00173">
    <property type="entry name" value="Cyt-b5"/>
    <property type="match status" value="1"/>
</dbReference>
<feature type="transmembrane region" description="Helical" evidence="11">
    <location>
        <begin position="138"/>
        <end position="159"/>
    </location>
</feature>
<keyword evidence="6 11" id="KW-1133">Transmembrane helix</keyword>
<dbReference type="InterPro" id="IPR036400">
    <property type="entry name" value="Cyt_B5-like_heme/steroid_sf"/>
</dbReference>
<dbReference type="GO" id="GO:0046872">
    <property type="term" value="F:metal ion binding"/>
    <property type="evidence" value="ECO:0007669"/>
    <property type="project" value="UniProtKB-KW"/>
</dbReference>
<dbReference type="FunFam" id="3.10.120.10:FF:000007">
    <property type="entry name" value="Sulfite oxidase, mitochondrial"/>
    <property type="match status" value="1"/>
</dbReference>
<evidence type="ECO:0000256" key="2">
    <source>
        <dbReference type="ARBA" id="ARBA00009295"/>
    </source>
</evidence>
<dbReference type="Gene3D" id="3.10.120.10">
    <property type="entry name" value="Cytochrome b5-like heme/steroid binding domain"/>
    <property type="match status" value="1"/>
</dbReference>
<comment type="subcellular location">
    <subcellularLocation>
        <location evidence="1">Membrane</location>
        <topology evidence="1">Multi-pass membrane protein</topology>
    </subcellularLocation>
</comment>
<dbReference type="InterPro" id="IPR001199">
    <property type="entry name" value="Cyt_B5-like_heme/steroid-bd"/>
</dbReference>
<dbReference type="PANTHER" id="PTHR19353:SF88">
    <property type="entry name" value="DELTA(5) FATTY ACID DESATURASE FAT-4"/>
    <property type="match status" value="1"/>
</dbReference>
<dbReference type="PANTHER" id="PTHR19353">
    <property type="entry name" value="FATTY ACID DESATURASE 2"/>
    <property type="match status" value="1"/>
</dbReference>
<feature type="transmembrane region" description="Helical" evidence="11">
    <location>
        <begin position="292"/>
        <end position="315"/>
    </location>
</feature>
<dbReference type="Proteomes" id="UP000735302">
    <property type="component" value="Unassembled WGS sequence"/>
</dbReference>
<dbReference type="EMBL" id="BLXT01004632">
    <property type="protein sequence ID" value="GFO15942.1"/>
    <property type="molecule type" value="Genomic_DNA"/>
</dbReference>
<evidence type="ECO:0000256" key="10">
    <source>
        <dbReference type="ARBA" id="ARBA00023136"/>
    </source>
</evidence>
<evidence type="ECO:0000256" key="3">
    <source>
        <dbReference type="ARBA" id="ARBA00022617"/>
    </source>
</evidence>
<dbReference type="AlphaFoldDB" id="A0AAV4B9T0"/>
<gene>
    <name evidence="13" type="ORF">PoB_004244700</name>
</gene>
<dbReference type="SMART" id="SM01117">
    <property type="entry name" value="Cyt-b5"/>
    <property type="match status" value="1"/>
</dbReference>
<evidence type="ECO:0000313" key="14">
    <source>
        <dbReference type="Proteomes" id="UP000735302"/>
    </source>
</evidence>
<dbReference type="InterPro" id="IPR012171">
    <property type="entry name" value="Fatty_acid_desaturase"/>
</dbReference>
<dbReference type="GO" id="GO:0006629">
    <property type="term" value="P:lipid metabolic process"/>
    <property type="evidence" value="ECO:0007669"/>
    <property type="project" value="UniProtKB-KW"/>
</dbReference>
<keyword evidence="8" id="KW-0408">Iron</keyword>
<keyword evidence="10 11" id="KW-0472">Membrane</keyword>
<organism evidence="13 14">
    <name type="scientific">Plakobranchus ocellatus</name>
    <dbReference type="NCBI Taxonomy" id="259542"/>
    <lineage>
        <taxon>Eukaryota</taxon>
        <taxon>Metazoa</taxon>
        <taxon>Spiralia</taxon>
        <taxon>Lophotrochozoa</taxon>
        <taxon>Mollusca</taxon>
        <taxon>Gastropoda</taxon>
        <taxon>Heterobranchia</taxon>
        <taxon>Euthyneura</taxon>
        <taxon>Panpulmonata</taxon>
        <taxon>Sacoglossa</taxon>
        <taxon>Placobranchoidea</taxon>
        <taxon>Plakobranchidae</taxon>
        <taxon>Plakobranchus</taxon>
    </lineage>
</organism>
<evidence type="ECO:0000256" key="1">
    <source>
        <dbReference type="ARBA" id="ARBA00004141"/>
    </source>
</evidence>
<evidence type="ECO:0000256" key="6">
    <source>
        <dbReference type="ARBA" id="ARBA00022989"/>
    </source>
</evidence>
<keyword evidence="5" id="KW-0479">Metal-binding</keyword>
<dbReference type="InterPro" id="IPR005804">
    <property type="entry name" value="FA_desaturase_dom"/>
</dbReference>
<protein>
    <submittedName>
        <fullName evidence="13">Fatty acid desaturase 2</fullName>
    </submittedName>
</protein>
<evidence type="ECO:0000259" key="12">
    <source>
        <dbReference type="PROSITE" id="PS50255"/>
    </source>
</evidence>
<evidence type="ECO:0000256" key="9">
    <source>
        <dbReference type="ARBA" id="ARBA00023098"/>
    </source>
</evidence>
<keyword evidence="9" id="KW-0443">Lipid metabolism</keyword>
<proteinExistence type="inferred from homology"/>
<dbReference type="SUPFAM" id="SSF55856">
    <property type="entry name" value="Cytochrome b5-like heme/steroid binding domain"/>
    <property type="match status" value="1"/>
</dbReference>
<feature type="transmembrane region" description="Helical" evidence="11">
    <location>
        <begin position="113"/>
        <end position="132"/>
    </location>
</feature>
<evidence type="ECO:0000256" key="7">
    <source>
        <dbReference type="ARBA" id="ARBA00023002"/>
    </source>
</evidence>
<keyword evidence="3" id="KW-0349">Heme</keyword>
<evidence type="ECO:0000256" key="5">
    <source>
        <dbReference type="ARBA" id="ARBA00022723"/>
    </source>
</evidence>
<feature type="domain" description="Cytochrome b5 heme-binding" evidence="12">
    <location>
        <begin position="12"/>
        <end position="89"/>
    </location>
</feature>
<dbReference type="PIRSF" id="PIRSF015921">
    <property type="entry name" value="FA_sphinglp_des"/>
    <property type="match status" value="1"/>
</dbReference>
<dbReference type="GO" id="GO:0016717">
    <property type="term" value="F:oxidoreductase activity, acting on paired donors, with oxidation of a pair of donors resulting in the reduction of molecular oxygen to two molecules of water"/>
    <property type="evidence" value="ECO:0007669"/>
    <property type="project" value="TreeGrafter"/>
</dbReference>
<dbReference type="GO" id="GO:0016020">
    <property type="term" value="C:membrane"/>
    <property type="evidence" value="ECO:0007669"/>
    <property type="project" value="UniProtKB-SubCell"/>
</dbReference>
<comment type="similarity">
    <text evidence="2">Belongs to the fatty acid desaturase type 1 family.</text>
</comment>
<dbReference type="Pfam" id="PF00487">
    <property type="entry name" value="FA_desaturase"/>
    <property type="match status" value="1"/>
</dbReference>
<comment type="caution">
    <text evidence="13">The sequence shown here is derived from an EMBL/GenBank/DDBJ whole genome shotgun (WGS) entry which is preliminary data.</text>
</comment>
<keyword evidence="7" id="KW-0560">Oxidoreductase</keyword>
<evidence type="ECO:0000256" key="8">
    <source>
        <dbReference type="ARBA" id="ARBA00023004"/>
    </source>
</evidence>
<dbReference type="PROSITE" id="PS50255">
    <property type="entry name" value="CYTOCHROME_B5_2"/>
    <property type="match status" value="1"/>
</dbReference>
<sequence>MCKSDRELMDSVPIFSWDDVRKHTSKDDAWIVIDGMVYDVTKWKNKHPGGQKIIMNQAGQDSTDAWMAFHNDKVAVSKYLRPLCVGRLDPSENKQTELMKDFRELRAKVEKMGLFRASPWFFTFIMAHILLMEFAGWFIVYYFGTSWTALFVASLLLLCAQAQAGWAQHDYGHHSVFNSSRVNKFIHIFLLNFFKGVSSSWWNYRHYLHHGKPNTIRKDPDIRLEMFFLTGKVLPVEFGKKKKGFMDYSRQHQYWFLVLPPLLLPLYFHYEVPYFLWSRRLYVEMFWMASFFVRYVVMFKPFLGVGGALLFYLWVRFLESHWFVWTTQMNHIPMDVEYDGDLDWVTSQLKATCNVEQSLFNDWFSGHLNFQIEHHLFPTMPRNNLHKAAPLVKSLCKKHGLEYQCKTLFGAMKDIVESLRSSGELWYEAYHM</sequence>
<evidence type="ECO:0000256" key="4">
    <source>
        <dbReference type="ARBA" id="ARBA00022692"/>
    </source>
</evidence>
<reference evidence="13 14" key="1">
    <citation type="journal article" date="2021" name="Elife">
        <title>Chloroplast acquisition without the gene transfer in kleptoplastic sea slugs, Plakobranchus ocellatus.</title>
        <authorList>
            <person name="Maeda T."/>
            <person name="Takahashi S."/>
            <person name="Yoshida T."/>
            <person name="Shimamura S."/>
            <person name="Takaki Y."/>
            <person name="Nagai Y."/>
            <person name="Toyoda A."/>
            <person name="Suzuki Y."/>
            <person name="Arimoto A."/>
            <person name="Ishii H."/>
            <person name="Satoh N."/>
            <person name="Nishiyama T."/>
            <person name="Hasebe M."/>
            <person name="Maruyama T."/>
            <person name="Minagawa J."/>
            <person name="Obokata J."/>
            <person name="Shigenobu S."/>
        </authorList>
    </citation>
    <scope>NUCLEOTIDE SEQUENCE [LARGE SCALE GENOMIC DNA]</scope>
</reference>
<accession>A0AAV4B9T0</accession>
<feature type="transmembrane region" description="Helical" evidence="11">
    <location>
        <begin position="254"/>
        <end position="272"/>
    </location>
</feature>
<keyword evidence="4 11" id="KW-0812">Transmembrane</keyword>
<keyword evidence="14" id="KW-1185">Reference proteome</keyword>